<comment type="cofactor">
    <cofactor evidence="1">
        <name>heme b</name>
        <dbReference type="ChEBI" id="CHEBI:60344"/>
    </cofactor>
</comment>
<evidence type="ECO:0000256" key="10">
    <source>
        <dbReference type="ARBA" id="ARBA00044501"/>
    </source>
</evidence>
<evidence type="ECO:0000256" key="4">
    <source>
        <dbReference type="ARBA" id="ARBA00022723"/>
    </source>
</evidence>
<feature type="transmembrane region" description="Helical" evidence="12">
    <location>
        <begin position="323"/>
        <end position="342"/>
    </location>
</feature>
<dbReference type="GO" id="GO:0046872">
    <property type="term" value="F:metal ion binding"/>
    <property type="evidence" value="ECO:0007669"/>
    <property type="project" value="UniProtKB-KW"/>
</dbReference>
<evidence type="ECO:0000256" key="1">
    <source>
        <dbReference type="ARBA" id="ARBA00001970"/>
    </source>
</evidence>
<feature type="transmembrane region" description="Helical" evidence="12">
    <location>
        <begin position="163"/>
        <end position="185"/>
    </location>
</feature>
<dbReference type="Pfam" id="PF02628">
    <property type="entry name" value="COX15-CtaA"/>
    <property type="match status" value="1"/>
</dbReference>
<dbReference type="GO" id="GO:0005743">
    <property type="term" value="C:mitochondrial inner membrane"/>
    <property type="evidence" value="ECO:0007669"/>
    <property type="project" value="TreeGrafter"/>
</dbReference>
<dbReference type="GO" id="GO:0006784">
    <property type="term" value="P:heme A biosynthetic process"/>
    <property type="evidence" value="ECO:0007669"/>
    <property type="project" value="InterPro"/>
</dbReference>
<sequence>MIDYAPRLEDNDRAIALWLISVAALIFAMVILGGVTRLTGSGLSMVEWAPIMGTIPPLNEQEWQDTFNKYQQFPEYQKKNLHMNLDDFKGIFVFEYSHRMLGRFIGLAFLLPFLYFLFHKRLRPTLMPKLIVMFVLGGLQGLLGWYMVKSGLVSDPHVSQYRLAAHLGAALLIYAYILWVAWGLLRPHPRNGWVRGVESLRRHSKIAMSLIILMIISGAFVAGTRAGLGFNTFPLMNGAVIPEGLFSMSPFYLNFLENPTTIQFDHRIIAYVLIFYIPFVWYKSSKFPLNQKSHMAFHLLLITFIIQIILGISTLLMEVPVSLGVLHQAGALLVLTAMLYCLHELRLSRSL</sequence>
<keyword evidence="4" id="KW-0479">Metal-binding</keyword>
<keyword evidence="5 12" id="KW-1133">Transmembrane helix</keyword>
<feature type="transmembrane region" description="Helical" evidence="12">
    <location>
        <begin position="296"/>
        <end position="317"/>
    </location>
</feature>
<dbReference type="EMBL" id="UOFR01000011">
    <property type="protein sequence ID" value="VAW91418.1"/>
    <property type="molecule type" value="Genomic_DNA"/>
</dbReference>
<evidence type="ECO:0000313" key="13">
    <source>
        <dbReference type="EMBL" id="VAW91418.1"/>
    </source>
</evidence>
<organism evidence="13">
    <name type="scientific">hydrothermal vent metagenome</name>
    <dbReference type="NCBI Taxonomy" id="652676"/>
    <lineage>
        <taxon>unclassified sequences</taxon>
        <taxon>metagenomes</taxon>
        <taxon>ecological metagenomes</taxon>
    </lineage>
</organism>
<dbReference type="GO" id="GO:0120547">
    <property type="term" value="F:heme A synthase activity"/>
    <property type="evidence" value="ECO:0007669"/>
    <property type="project" value="UniProtKB-EC"/>
</dbReference>
<evidence type="ECO:0000256" key="6">
    <source>
        <dbReference type="ARBA" id="ARBA00023002"/>
    </source>
</evidence>
<dbReference type="AlphaFoldDB" id="A0A3B0ZDB7"/>
<evidence type="ECO:0000256" key="2">
    <source>
        <dbReference type="ARBA" id="ARBA00004141"/>
    </source>
</evidence>
<feature type="transmembrane region" description="Helical" evidence="12">
    <location>
        <begin position="15"/>
        <end position="35"/>
    </location>
</feature>
<keyword evidence="9 12" id="KW-0472">Membrane</keyword>
<gene>
    <name evidence="13" type="ORF">MNBD_GAMMA21-899</name>
</gene>
<evidence type="ECO:0000256" key="7">
    <source>
        <dbReference type="ARBA" id="ARBA00023004"/>
    </source>
</evidence>
<evidence type="ECO:0000256" key="12">
    <source>
        <dbReference type="SAM" id="Phobius"/>
    </source>
</evidence>
<keyword evidence="6" id="KW-0560">Oxidoreductase</keyword>
<reference evidence="13" key="1">
    <citation type="submission" date="2018-06" db="EMBL/GenBank/DDBJ databases">
        <authorList>
            <person name="Zhirakovskaya E."/>
        </authorList>
    </citation>
    <scope>NUCLEOTIDE SEQUENCE</scope>
</reference>
<feature type="transmembrane region" description="Helical" evidence="12">
    <location>
        <begin position="130"/>
        <end position="148"/>
    </location>
</feature>
<comment type="subcellular location">
    <subcellularLocation>
        <location evidence="2">Membrane</location>
        <topology evidence="2">Multi-pass membrane protein</topology>
    </subcellularLocation>
</comment>
<accession>A0A3B0ZDB7</accession>
<comment type="catalytic activity">
    <reaction evidence="11">
        <text>Fe(II)-heme o + 2 A + H2O = Fe(II)-heme a + 2 AH2</text>
        <dbReference type="Rhea" id="RHEA:63388"/>
        <dbReference type="ChEBI" id="CHEBI:13193"/>
        <dbReference type="ChEBI" id="CHEBI:15377"/>
        <dbReference type="ChEBI" id="CHEBI:17499"/>
        <dbReference type="ChEBI" id="CHEBI:60530"/>
        <dbReference type="ChEBI" id="CHEBI:61715"/>
        <dbReference type="EC" id="1.17.99.9"/>
    </reaction>
    <physiologicalReaction direction="left-to-right" evidence="11">
        <dbReference type="Rhea" id="RHEA:63389"/>
    </physiologicalReaction>
</comment>
<dbReference type="PANTHER" id="PTHR23289:SF2">
    <property type="entry name" value="CYTOCHROME C OXIDASE ASSEMBLY PROTEIN COX15 HOMOLOG"/>
    <property type="match status" value="1"/>
</dbReference>
<feature type="transmembrane region" description="Helical" evidence="12">
    <location>
        <begin position="268"/>
        <end position="284"/>
    </location>
</feature>
<dbReference type="InterPro" id="IPR023754">
    <property type="entry name" value="HemeA_Synthase_type2"/>
</dbReference>
<dbReference type="GO" id="GO:0016653">
    <property type="term" value="F:oxidoreductase activity, acting on NAD(P)H, heme protein as acceptor"/>
    <property type="evidence" value="ECO:0007669"/>
    <property type="project" value="TreeGrafter"/>
</dbReference>
<dbReference type="PANTHER" id="PTHR23289">
    <property type="entry name" value="CYTOCHROME C OXIDASE ASSEMBLY PROTEIN COX15"/>
    <property type="match status" value="1"/>
</dbReference>
<dbReference type="HAMAP" id="MF_01665">
    <property type="entry name" value="HemeA_synth_type2"/>
    <property type="match status" value="1"/>
</dbReference>
<evidence type="ECO:0000256" key="3">
    <source>
        <dbReference type="ARBA" id="ARBA00022692"/>
    </source>
</evidence>
<comment type="pathway">
    <text evidence="10">Porphyrin-containing compound metabolism; heme A biosynthesis; heme A from heme O: step 1/1.</text>
</comment>
<feature type="transmembrane region" description="Helical" evidence="12">
    <location>
        <begin position="206"/>
        <end position="228"/>
    </location>
</feature>
<evidence type="ECO:0000256" key="5">
    <source>
        <dbReference type="ARBA" id="ARBA00022989"/>
    </source>
</evidence>
<dbReference type="InterPro" id="IPR003780">
    <property type="entry name" value="COX15/CtaA_fam"/>
</dbReference>
<keyword evidence="7" id="KW-0408">Iron</keyword>
<protein>
    <submittedName>
        <fullName evidence="13">Heme A synthase, cytochrome oxidase biogenesis protein Cox15-CtaA</fullName>
    </submittedName>
</protein>
<evidence type="ECO:0000256" key="9">
    <source>
        <dbReference type="ARBA" id="ARBA00023136"/>
    </source>
</evidence>
<evidence type="ECO:0000256" key="8">
    <source>
        <dbReference type="ARBA" id="ARBA00023133"/>
    </source>
</evidence>
<proteinExistence type="inferred from homology"/>
<keyword evidence="3 12" id="KW-0812">Transmembrane</keyword>
<evidence type="ECO:0000256" key="11">
    <source>
        <dbReference type="ARBA" id="ARBA00048044"/>
    </source>
</evidence>
<keyword evidence="8" id="KW-0350">Heme biosynthesis</keyword>
<feature type="transmembrane region" description="Helical" evidence="12">
    <location>
        <begin position="100"/>
        <end position="118"/>
    </location>
</feature>
<name>A0A3B0ZDB7_9ZZZZ</name>